<protein>
    <submittedName>
        <fullName evidence="5">Short chain dehydrogenase reductase protein</fullName>
    </submittedName>
</protein>
<dbReference type="GO" id="GO:0004806">
    <property type="term" value="F:triacylglycerol lipase activity"/>
    <property type="evidence" value="ECO:0007669"/>
    <property type="project" value="TreeGrafter"/>
</dbReference>
<evidence type="ECO:0000256" key="4">
    <source>
        <dbReference type="RuleBase" id="RU000363"/>
    </source>
</evidence>
<name>A0A179FTM6_METCM</name>
<comment type="similarity">
    <text evidence="1 4">Belongs to the short-chain dehydrogenases/reductases (SDR) family.</text>
</comment>
<keyword evidence="2" id="KW-0521">NADP</keyword>
<dbReference type="RefSeq" id="XP_018145293.1">
    <property type="nucleotide sequence ID" value="XM_018283993.1"/>
</dbReference>
<reference evidence="5 6" key="1">
    <citation type="journal article" date="2016" name="PLoS Pathog.">
        <title>Biosynthesis of antibiotic leucinostatins in bio-control fungus Purpureocillium lilacinum and their inhibition on phytophthora revealed by genome mining.</title>
        <authorList>
            <person name="Wang G."/>
            <person name="Liu Z."/>
            <person name="Lin R."/>
            <person name="Li E."/>
            <person name="Mao Z."/>
            <person name="Ling J."/>
            <person name="Yang Y."/>
            <person name="Yin W.B."/>
            <person name="Xie B."/>
        </authorList>
    </citation>
    <scope>NUCLEOTIDE SEQUENCE [LARGE SCALE GENOMIC DNA]</scope>
    <source>
        <strain evidence="5">170</strain>
    </source>
</reference>
<comment type="caution">
    <text evidence="5">The sequence shown here is derived from an EMBL/GenBank/DDBJ whole genome shotgun (WGS) entry which is preliminary data.</text>
</comment>
<dbReference type="PRINTS" id="PR00081">
    <property type="entry name" value="GDHRDH"/>
</dbReference>
<dbReference type="OrthoDB" id="2102561at2759"/>
<dbReference type="GO" id="GO:0000140">
    <property type="term" value="F:acylglycerone-phosphate reductase (NADP+) activity"/>
    <property type="evidence" value="ECO:0007669"/>
    <property type="project" value="TreeGrafter"/>
</dbReference>
<dbReference type="Pfam" id="PF00106">
    <property type="entry name" value="adh_short"/>
    <property type="match status" value="1"/>
</dbReference>
<dbReference type="PANTHER" id="PTHR44169:SF15">
    <property type="entry name" value="CHAIN DEHYDROGENASE_REDUCTASE (AYR1), PUTATIVE (AFU_ORTHOLOGUE AFUA_4G04530)-RELATED"/>
    <property type="match status" value="1"/>
</dbReference>
<evidence type="ECO:0000256" key="3">
    <source>
        <dbReference type="ARBA" id="ARBA00023002"/>
    </source>
</evidence>
<dbReference type="PROSITE" id="PS00061">
    <property type="entry name" value="ADH_SHORT"/>
    <property type="match status" value="1"/>
</dbReference>
<dbReference type="InterPro" id="IPR036291">
    <property type="entry name" value="NAD(P)-bd_dom_sf"/>
</dbReference>
<dbReference type="GeneID" id="28847987"/>
<dbReference type="PRINTS" id="PR00080">
    <property type="entry name" value="SDRFAMILY"/>
</dbReference>
<dbReference type="Gene3D" id="3.40.50.720">
    <property type="entry name" value="NAD(P)-binding Rossmann-like Domain"/>
    <property type="match status" value="1"/>
</dbReference>
<sequence length="279" mass="31119">MNPKPPTALITGCRSGIGKHLALAFAAHGITVLATARQASHLSALCAQNENIHPLPLDLDDPKSIDLLAKDVEALTGGHLDYLVNNAGLHYAATAMDLDIQEVAKVFGVNVFSVMRLCQVFMPLLRNARGTIVQIGSVTRDVPVVWQGAYNASKAALSQYTRTLRLEVKPFGVNVVEVVTGFVQSDILRHGFYAPDTSLYLPIKERMEEIKFRGNRNGMPAHEYAEAIVRRLVTRRAGSEIWQGGRAFWLRVMLMVLPRWLLDLFFYRHFGLDRLKSVR</sequence>
<keyword evidence="6" id="KW-1185">Reference proteome</keyword>
<proteinExistence type="inferred from homology"/>
<dbReference type="GO" id="GO:0006654">
    <property type="term" value="P:phosphatidic acid biosynthetic process"/>
    <property type="evidence" value="ECO:0007669"/>
    <property type="project" value="TreeGrafter"/>
</dbReference>
<gene>
    <name evidence="5" type="ORF">VFPPC_04681</name>
</gene>
<dbReference type="PANTHER" id="PTHR44169">
    <property type="entry name" value="NADPH-DEPENDENT 1-ACYLDIHYDROXYACETONE PHOSPHATE REDUCTASE"/>
    <property type="match status" value="1"/>
</dbReference>
<dbReference type="EMBL" id="LSBJ02000003">
    <property type="protein sequence ID" value="OAQ68443.1"/>
    <property type="molecule type" value="Genomic_DNA"/>
</dbReference>
<evidence type="ECO:0000313" key="6">
    <source>
        <dbReference type="Proteomes" id="UP000078397"/>
    </source>
</evidence>
<dbReference type="GO" id="GO:0005783">
    <property type="term" value="C:endoplasmic reticulum"/>
    <property type="evidence" value="ECO:0007669"/>
    <property type="project" value="TreeGrafter"/>
</dbReference>
<evidence type="ECO:0000313" key="5">
    <source>
        <dbReference type="EMBL" id="OAQ68443.1"/>
    </source>
</evidence>
<dbReference type="CDD" id="cd05374">
    <property type="entry name" value="17beta-HSD-like_SDR_c"/>
    <property type="match status" value="1"/>
</dbReference>
<dbReference type="InterPro" id="IPR020904">
    <property type="entry name" value="Sc_DH/Rdtase_CS"/>
</dbReference>
<accession>A0A179FTM6</accession>
<keyword evidence="3" id="KW-0560">Oxidoreductase</keyword>
<dbReference type="GO" id="GO:0005811">
    <property type="term" value="C:lipid droplet"/>
    <property type="evidence" value="ECO:0007669"/>
    <property type="project" value="TreeGrafter"/>
</dbReference>
<dbReference type="InterPro" id="IPR002347">
    <property type="entry name" value="SDR_fam"/>
</dbReference>
<organism evidence="5 6">
    <name type="scientific">Pochonia chlamydosporia 170</name>
    <dbReference type="NCBI Taxonomy" id="1380566"/>
    <lineage>
        <taxon>Eukaryota</taxon>
        <taxon>Fungi</taxon>
        <taxon>Dikarya</taxon>
        <taxon>Ascomycota</taxon>
        <taxon>Pezizomycotina</taxon>
        <taxon>Sordariomycetes</taxon>
        <taxon>Hypocreomycetidae</taxon>
        <taxon>Hypocreales</taxon>
        <taxon>Clavicipitaceae</taxon>
        <taxon>Pochonia</taxon>
    </lineage>
</organism>
<dbReference type="STRING" id="1380566.A0A179FTM6"/>
<evidence type="ECO:0000256" key="2">
    <source>
        <dbReference type="ARBA" id="ARBA00022857"/>
    </source>
</evidence>
<dbReference type="Proteomes" id="UP000078397">
    <property type="component" value="Unassembled WGS sequence"/>
</dbReference>
<evidence type="ECO:0000256" key="1">
    <source>
        <dbReference type="ARBA" id="ARBA00006484"/>
    </source>
</evidence>
<dbReference type="KEGG" id="pchm:VFPPC_04681"/>
<dbReference type="GO" id="GO:0019433">
    <property type="term" value="P:triglyceride catabolic process"/>
    <property type="evidence" value="ECO:0007669"/>
    <property type="project" value="TreeGrafter"/>
</dbReference>
<dbReference type="SUPFAM" id="SSF51735">
    <property type="entry name" value="NAD(P)-binding Rossmann-fold domains"/>
    <property type="match status" value="1"/>
</dbReference>
<dbReference type="AlphaFoldDB" id="A0A179FTM6"/>